<keyword evidence="2" id="KW-1185">Reference proteome</keyword>
<name>A0A540W475_9ACTN</name>
<gene>
    <name evidence="1" type="ORF">E6W39_17990</name>
</gene>
<dbReference type="Proteomes" id="UP000319103">
    <property type="component" value="Unassembled WGS sequence"/>
</dbReference>
<sequence length="220" mass="24014">MDAAPGVPQARRGERFHYSGVTEGKTVDEFPIEWPEPGAVAMAIATARSSDERLSITPMTRTRSRIRTHDSILDTWGFEGGPARRRTVLTADVTHLKVEGLGGRAEWSVQLVGPADLEELVDEREGTGDVVLAVRPETPVEVVVHANSGGWGLRFVCGCWAGDECACEQPKGLEWFPGSIYETGEAMATLVVPRPGLLVCDLREPTAPWRLRLRPIGSED</sequence>
<dbReference type="AlphaFoldDB" id="A0A540W475"/>
<reference evidence="1 2" key="1">
    <citation type="submission" date="2019-06" db="EMBL/GenBank/DDBJ databases">
        <title>Description of Kitasatospora acidophila sp. nov. isolated from pine grove soil, and reclassification of Streptomyces novaecaesareae to Kitasatospora novaeceasareae comb. nov.</title>
        <authorList>
            <person name="Kim M.J."/>
        </authorList>
    </citation>
    <scope>NUCLEOTIDE SEQUENCE [LARGE SCALE GENOMIC DNA]</scope>
    <source>
        <strain evidence="1 2">MMS16-CNU292</strain>
    </source>
</reference>
<protein>
    <submittedName>
        <fullName evidence="1">Uncharacterized protein</fullName>
    </submittedName>
</protein>
<dbReference type="OrthoDB" id="4351167at2"/>
<comment type="caution">
    <text evidence="1">The sequence shown here is derived from an EMBL/GenBank/DDBJ whole genome shotgun (WGS) entry which is preliminary data.</text>
</comment>
<evidence type="ECO:0000313" key="1">
    <source>
        <dbReference type="EMBL" id="TQF03773.1"/>
    </source>
</evidence>
<dbReference type="RefSeq" id="WP_141634382.1">
    <property type="nucleotide sequence ID" value="NZ_VIGB01000003.1"/>
</dbReference>
<proteinExistence type="predicted"/>
<accession>A0A540W475</accession>
<evidence type="ECO:0000313" key="2">
    <source>
        <dbReference type="Proteomes" id="UP000319103"/>
    </source>
</evidence>
<dbReference type="EMBL" id="VIGB01000003">
    <property type="protein sequence ID" value="TQF03773.1"/>
    <property type="molecule type" value="Genomic_DNA"/>
</dbReference>
<organism evidence="1 2">
    <name type="scientific">Kitasatospora acidiphila</name>
    <dbReference type="NCBI Taxonomy" id="2567942"/>
    <lineage>
        <taxon>Bacteria</taxon>
        <taxon>Bacillati</taxon>
        <taxon>Actinomycetota</taxon>
        <taxon>Actinomycetes</taxon>
        <taxon>Kitasatosporales</taxon>
        <taxon>Streptomycetaceae</taxon>
        <taxon>Kitasatospora</taxon>
    </lineage>
</organism>